<evidence type="ECO:0000313" key="1">
    <source>
        <dbReference type="EMBL" id="NTS66482.1"/>
    </source>
</evidence>
<keyword evidence="2" id="KW-1185">Reference proteome</keyword>
<name>A0ABX2JPV6_9SPHN</name>
<dbReference type="Proteomes" id="UP000621447">
    <property type="component" value="Unassembled WGS sequence"/>
</dbReference>
<dbReference type="Pfam" id="PF20242">
    <property type="entry name" value="Emfourin"/>
    <property type="match status" value="1"/>
</dbReference>
<dbReference type="RefSeq" id="WP_174195082.1">
    <property type="nucleotide sequence ID" value="NZ_JABULH010000008.1"/>
</dbReference>
<proteinExistence type="predicted"/>
<gene>
    <name evidence="1" type="ORF">HRV97_15110</name>
</gene>
<protein>
    <submittedName>
        <fullName evidence="1">Uncharacterized protein</fullName>
    </submittedName>
</protein>
<evidence type="ECO:0000313" key="2">
    <source>
        <dbReference type="Proteomes" id="UP000621447"/>
    </source>
</evidence>
<comment type="caution">
    <text evidence="1">The sequence shown here is derived from an EMBL/GenBank/DDBJ whole genome shotgun (WGS) entry which is preliminary data.</text>
</comment>
<dbReference type="InterPro" id="IPR049457">
    <property type="entry name" value="Emfourin"/>
</dbReference>
<accession>A0ABX2JPV6</accession>
<reference evidence="1 2" key="1">
    <citation type="submission" date="2020-06" db="EMBL/GenBank/DDBJ databases">
        <title>Sphingomonas hominis sp. nov., a member of the Sphingomonas, isolated from the hair of a 22-year-old girl.</title>
        <authorList>
            <person name="Zhang D.-F."/>
            <person name="Cui X.-W."/>
        </authorList>
    </citation>
    <scope>NUCLEOTIDE SEQUENCE [LARGE SCALE GENOMIC DNA]</scope>
    <source>
        <strain evidence="1 2">HHU CXW</strain>
    </source>
</reference>
<dbReference type="EMBL" id="JABULH010000008">
    <property type="protein sequence ID" value="NTS66482.1"/>
    <property type="molecule type" value="Genomic_DNA"/>
</dbReference>
<sequence>MTGSTPEMEGDLVGLTISGGTAHFPGRAGERIRHLADLEPALVAELLAAADAVAFFTRPDPVETAPVRPDARTYGIRLVHADRSRVLTVPEPFEVPELAQLVRTVRRCL</sequence>
<organism evidence="1 2">
    <name type="scientific">Sphingomonas hominis</name>
    <dbReference type="NCBI Taxonomy" id="2741495"/>
    <lineage>
        <taxon>Bacteria</taxon>
        <taxon>Pseudomonadati</taxon>
        <taxon>Pseudomonadota</taxon>
        <taxon>Alphaproteobacteria</taxon>
        <taxon>Sphingomonadales</taxon>
        <taxon>Sphingomonadaceae</taxon>
        <taxon>Sphingomonas</taxon>
    </lineage>
</organism>